<evidence type="ECO:0000313" key="5">
    <source>
        <dbReference type="EMBL" id="RDH88940.1"/>
    </source>
</evidence>
<dbReference type="InterPro" id="IPR036770">
    <property type="entry name" value="Ankyrin_rpt-contain_sf"/>
</dbReference>
<evidence type="ECO:0000313" key="6">
    <source>
        <dbReference type="Proteomes" id="UP000255508"/>
    </source>
</evidence>
<proteinExistence type="predicted"/>
<dbReference type="PANTHER" id="PTHR24171">
    <property type="entry name" value="ANKYRIN REPEAT DOMAIN-CONTAINING PROTEIN 39-RELATED"/>
    <property type="match status" value="1"/>
</dbReference>
<dbReference type="EMBL" id="QFXD01000241">
    <property type="protein sequence ID" value="RDH88940.1"/>
    <property type="molecule type" value="Genomic_DNA"/>
</dbReference>
<dbReference type="Gene3D" id="1.25.40.10">
    <property type="entry name" value="Tetratricopeptide repeat domain"/>
    <property type="match status" value="1"/>
</dbReference>
<protein>
    <submittedName>
        <fullName evidence="5">Uncharacterized protein</fullName>
    </submittedName>
</protein>
<dbReference type="SMART" id="SM00248">
    <property type="entry name" value="ANK"/>
    <property type="match status" value="7"/>
</dbReference>
<keyword evidence="1" id="KW-0677">Repeat</keyword>
<name>A0A370DW47_9GAMM</name>
<feature type="repeat" description="ANK" evidence="3">
    <location>
        <begin position="183"/>
        <end position="215"/>
    </location>
</feature>
<dbReference type="Gene3D" id="1.25.40.20">
    <property type="entry name" value="Ankyrin repeat-containing domain"/>
    <property type="match status" value="3"/>
</dbReference>
<feature type="repeat" description="ANK" evidence="3">
    <location>
        <begin position="150"/>
        <end position="182"/>
    </location>
</feature>
<dbReference type="Pfam" id="PF00023">
    <property type="entry name" value="Ank"/>
    <property type="match status" value="1"/>
</dbReference>
<evidence type="ECO:0000256" key="4">
    <source>
        <dbReference type="SAM" id="MobiDB-lite"/>
    </source>
</evidence>
<organism evidence="5 6">
    <name type="scientific">endosymbiont of Lamellibrachia luymesi</name>
    <dbReference type="NCBI Taxonomy" id="2200907"/>
    <lineage>
        <taxon>Bacteria</taxon>
        <taxon>Pseudomonadati</taxon>
        <taxon>Pseudomonadota</taxon>
        <taxon>Gammaproteobacteria</taxon>
        <taxon>sulfur-oxidizing symbionts</taxon>
    </lineage>
</organism>
<evidence type="ECO:0000256" key="1">
    <source>
        <dbReference type="ARBA" id="ARBA00022737"/>
    </source>
</evidence>
<dbReference type="PROSITE" id="PS50297">
    <property type="entry name" value="ANK_REP_REGION"/>
    <property type="match status" value="4"/>
</dbReference>
<dbReference type="InterPro" id="IPR006597">
    <property type="entry name" value="Sel1-like"/>
</dbReference>
<gene>
    <name evidence="5" type="ORF">DIZ79_13905</name>
</gene>
<keyword evidence="2 3" id="KW-0040">ANK repeat</keyword>
<evidence type="ECO:0000256" key="2">
    <source>
        <dbReference type="ARBA" id="ARBA00023043"/>
    </source>
</evidence>
<comment type="caution">
    <text evidence="5">The sequence shown here is derived from an EMBL/GenBank/DDBJ whole genome shotgun (WGS) entry which is preliminary data.</text>
</comment>
<sequence>MYRAGKGVKKDFSKAFLWFGKAAEQGFTKAQYNLGNLYEYGWGVTADREQALHWYQAAAEQGHRQAKRKVEQLAASMAAKNGEGISESMIDASASGDLGRVRELLRQGADIDATDSDQRTALYSAVLNGHTQTVAELLKTGADVSIGDRLGNTPLHTAVRLDRFEETRLLLNAGADIEQRDPVGNTALILAAGKGLTAITALLIKRGANPRADNKKGQSAMQLAWQRKHHKVVIQLEQAGIERPTPTKQRVSKRAPQLSAFSDGLVVAGEEQPFAGWPTLNIAAWRGSDSLVDALLKQGADINARDPEGLTALARAAWQGQIKIVQRLLNAGANPEIATERGSHPPIPCSKKRTDQDSTGVALPRRKG</sequence>
<dbReference type="InterPro" id="IPR011990">
    <property type="entry name" value="TPR-like_helical_dom_sf"/>
</dbReference>
<feature type="repeat" description="ANK" evidence="3">
    <location>
        <begin position="308"/>
        <end position="340"/>
    </location>
</feature>
<dbReference type="Proteomes" id="UP000255508">
    <property type="component" value="Unassembled WGS sequence"/>
</dbReference>
<dbReference type="SMART" id="SM00671">
    <property type="entry name" value="SEL1"/>
    <property type="match status" value="2"/>
</dbReference>
<dbReference type="Pfam" id="PF12796">
    <property type="entry name" value="Ank_2"/>
    <property type="match status" value="2"/>
</dbReference>
<dbReference type="PRINTS" id="PR01415">
    <property type="entry name" value="ANKYRIN"/>
</dbReference>
<dbReference type="AlphaFoldDB" id="A0A370DW47"/>
<evidence type="ECO:0000256" key="3">
    <source>
        <dbReference type="PROSITE-ProRule" id="PRU00023"/>
    </source>
</evidence>
<feature type="region of interest" description="Disordered" evidence="4">
    <location>
        <begin position="336"/>
        <end position="368"/>
    </location>
</feature>
<feature type="repeat" description="ANK" evidence="3">
    <location>
        <begin position="275"/>
        <end position="307"/>
    </location>
</feature>
<dbReference type="SUPFAM" id="SSF48403">
    <property type="entry name" value="Ankyrin repeat"/>
    <property type="match status" value="1"/>
</dbReference>
<dbReference type="SUPFAM" id="SSF81901">
    <property type="entry name" value="HCP-like"/>
    <property type="match status" value="1"/>
</dbReference>
<feature type="repeat" description="ANK" evidence="3">
    <location>
        <begin position="117"/>
        <end position="149"/>
    </location>
</feature>
<accession>A0A370DW47</accession>
<reference evidence="5 6" key="1">
    <citation type="journal article" date="2018" name="ISME J.">
        <title>Endosymbiont genomes yield clues of tubeworm success.</title>
        <authorList>
            <person name="Li Y."/>
            <person name="Liles M.R."/>
            <person name="Halanych K.M."/>
        </authorList>
    </citation>
    <scope>NUCLEOTIDE SEQUENCE [LARGE SCALE GENOMIC DNA]</scope>
    <source>
        <strain evidence="5">A1422</strain>
    </source>
</reference>
<dbReference type="PROSITE" id="PS50088">
    <property type="entry name" value="ANK_REPEAT"/>
    <property type="match status" value="5"/>
</dbReference>
<dbReference type="InterPro" id="IPR002110">
    <property type="entry name" value="Ankyrin_rpt"/>
</dbReference>
<dbReference type="Pfam" id="PF08238">
    <property type="entry name" value="Sel1"/>
    <property type="match status" value="2"/>
</dbReference>